<protein>
    <submittedName>
        <fullName evidence="1">Uncharacterized protein</fullName>
    </submittedName>
</protein>
<proteinExistence type="predicted"/>
<gene>
    <name evidence="1" type="ORF">SDC9_182098</name>
</gene>
<accession>A0A645HES4</accession>
<comment type="caution">
    <text evidence="1">The sequence shown here is derived from an EMBL/GenBank/DDBJ whole genome shotgun (WGS) entry which is preliminary data.</text>
</comment>
<reference evidence="1" key="1">
    <citation type="submission" date="2019-08" db="EMBL/GenBank/DDBJ databases">
        <authorList>
            <person name="Kucharzyk K."/>
            <person name="Murdoch R.W."/>
            <person name="Higgins S."/>
            <person name="Loffler F."/>
        </authorList>
    </citation>
    <scope>NUCLEOTIDE SEQUENCE</scope>
</reference>
<organism evidence="1">
    <name type="scientific">bioreactor metagenome</name>
    <dbReference type="NCBI Taxonomy" id="1076179"/>
    <lineage>
        <taxon>unclassified sequences</taxon>
        <taxon>metagenomes</taxon>
        <taxon>ecological metagenomes</taxon>
    </lineage>
</organism>
<name>A0A645HES4_9ZZZZ</name>
<dbReference type="EMBL" id="VSSQ01087736">
    <property type="protein sequence ID" value="MPN34604.1"/>
    <property type="molecule type" value="Genomic_DNA"/>
</dbReference>
<dbReference type="AlphaFoldDB" id="A0A645HES4"/>
<sequence length="108" mass="11659">MIRSQGSLAPLGPLNTSNHLYTARLDAAWSPASFKPTIGEMLIFNDTQIGLFVGMLWNSSTQIFPNVSVGLELSSQLSLLGLKGMTISTYAGYDQLSNDIVWGFIFGG</sequence>
<evidence type="ECO:0000313" key="1">
    <source>
        <dbReference type="EMBL" id="MPN34604.1"/>
    </source>
</evidence>